<dbReference type="SUPFAM" id="SSF47644">
    <property type="entry name" value="Methionine synthase domain"/>
    <property type="match status" value="1"/>
</dbReference>
<dbReference type="Pfam" id="PF02310">
    <property type="entry name" value="B12-binding"/>
    <property type="match status" value="1"/>
</dbReference>
<evidence type="ECO:0000259" key="4">
    <source>
        <dbReference type="PROSITE" id="PS51332"/>
    </source>
</evidence>
<keyword evidence="3" id="KW-0170">Cobalt</keyword>
<dbReference type="PANTHER" id="PTHR45833:SF1">
    <property type="entry name" value="METHIONINE SYNTHASE"/>
    <property type="match status" value="1"/>
</dbReference>
<proteinExistence type="inferred from homology"/>
<dbReference type="InterPro" id="IPR003759">
    <property type="entry name" value="Cbl-bd_cap"/>
</dbReference>
<dbReference type="EMBL" id="JAAEEH010000002">
    <property type="protein sequence ID" value="NDL66453.1"/>
    <property type="molecule type" value="Genomic_DNA"/>
</dbReference>
<dbReference type="Pfam" id="PF02607">
    <property type="entry name" value="B12-binding_2"/>
    <property type="match status" value="1"/>
</dbReference>
<gene>
    <name evidence="6" type="ORF">GXN74_01655</name>
</gene>
<dbReference type="Gene3D" id="1.10.1240.10">
    <property type="entry name" value="Methionine synthase domain"/>
    <property type="match status" value="1"/>
</dbReference>
<protein>
    <submittedName>
        <fullName evidence="6">Cobalamin-binding protein</fullName>
    </submittedName>
</protein>
<comment type="similarity">
    <text evidence="1">Belongs to the methylamine corrinoid protein family.</text>
</comment>
<dbReference type="InterPro" id="IPR036594">
    <property type="entry name" value="Meth_synthase_dom"/>
</dbReference>
<dbReference type="GO" id="GO:0050667">
    <property type="term" value="P:homocysteine metabolic process"/>
    <property type="evidence" value="ECO:0007669"/>
    <property type="project" value="TreeGrafter"/>
</dbReference>
<evidence type="ECO:0000313" key="7">
    <source>
        <dbReference type="Proteomes" id="UP000461585"/>
    </source>
</evidence>
<dbReference type="GO" id="GO:0046872">
    <property type="term" value="F:metal ion binding"/>
    <property type="evidence" value="ECO:0007669"/>
    <property type="project" value="UniProtKB-KW"/>
</dbReference>
<keyword evidence="7" id="KW-1185">Reference proteome</keyword>
<dbReference type="FunFam" id="3.40.50.280:FF:000003">
    <property type="entry name" value="Dimethylamine methyltransferase corrinoid protein"/>
    <property type="match status" value="1"/>
</dbReference>
<name>A0A7X5KM86_9FIRM</name>
<evidence type="ECO:0000256" key="2">
    <source>
        <dbReference type="ARBA" id="ARBA00022723"/>
    </source>
</evidence>
<accession>A0A7X5KM86</accession>
<evidence type="ECO:0000256" key="1">
    <source>
        <dbReference type="ARBA" id="ARBA00010854"/>
    </source>
</evidence>
<dbReference type="PANTHER" id="PTHR45833">
    <property type="entry name" value="METHIONINE SYNTHASE"/>
    <property type="match status" value="1"/>
</dbReference>
<dbReference type="GO" id="GO:0031419">
    <property type="term" value="F:cobalamin binding"/>
    <property type="evidence" value="ECO:0007669"/>
    <property type="project" value="InterPro"/>
</dbReference>
<evidence type="ECO:0000256" key="3">
    <source>
        <dbReference type="ARBA" id="ARBA00023285"/>
    </source>
</evidence>
<comment type="caution">
    <text evidence="6">The sequence shown here is derived from an EMBL/GenBank/DDBJ whole genome shotgun (WGS) entry which is preliminary data.</text>
</comment>
<dbReference type="SMART" id="SM01018">
    <property type="entry name" value="B12-binding_2"/>
    <property type="match status" value="1"/>
</dbReference>
<dbReference type="SUPFAM" id="SSF52242">
    <property type="entry name" value="Cobalamin (vitamin B12)-binding domain"/>
    <property type="match status" value="1"/>
</dbReference>
<feature type="domain" description="B12-binding" evidence="4">
    <location>
        <begin position="90"/>
        <end position="219"/>
    </location>
</feature>
<dbReference type="PROSITE" id="PS51337">
    <property type="entry name" value="B12_BINDING_NTER"/>
    <property type="match status" value="1"/>
</dbReference>
<keyword evidence="2" id="KW-0479">Metal-binding</keyword>
<feature type="domain" description="B12-binding N-terminal" evidence="5">
    <location>
        <begin position="1"/>
        <end position="87"/>
    </location>
</feature>
<sequence>MEALQEIRAALEKGQSARLRELLGPAVEAGTPPDRILRTMLEVMEQVGKGFKEDRVFIPEVLMVGRAFNLSLDFLAPLLGEGEAAKSCHLAKAVLGTVKGDIHDIGKNLVKLMFTGSGVEVVDLGVDVSPEAFVEAVRVHKPDILAMSALLTTTMPQQRKTIRALEKAGLRQGVAVFVGGAPVTEAYAREIGADYYSSDAGEAMEMARVVIDRKKAGEH</sequence>
<dbReference type="RefSeq" id="WP_162369174.1">
    <property type="nucleotide sequence ID" value="NZ_JAAEEH010000002.1"/>
</dbReference>
<reference evidence="6 7" key="1">
    <citation type="submission" date="2020-01" db="EMBL/GenBank/DDBJ databases">
        <title>Anaeroalcalibacter tamaniensis gen. nov., sp. nov., moderately halophilic strictly anaerobic fermenter bacterium from mud volcano of Taman peninsula.</title>
        <authorList>
            <person name="Frolova A."/>
            <person name="Merkel A.Y."/>
            <person name="Slobodkin A.I."/>
        </authorList>
    </citation>
    <scope>NUCLEOTIDE SEQUENCE [LARGE SCALE GENOMIC DNA]</scope>
    <source>
        <strain evidence="6 7">F-3ap</strain>
    </source>
</reference>
<organism evidence="6 7">
    <name type="scientific">Anaerotalea alkaliphila</name>
    <dbReference type="NCBI Taxonomy" id="2662126"/>
    <lineage>
        <taxon>Bacteria</taxon>
        <taxon>Bacillati</taxon>
        <taxon>Bacillota</taxon>
        <taxon>Clostridia</taxon>
        <taxon>Eubacteriales</taxon>
        <taxon>Anaerotalea</taxon>
    </lineage>
</organism>
<dbReference type="InterPro" id="IPR050554">
    <property type="entry name" value="Met_Synthase/Corrinoid"/>
</dbReference>
<dbReference type="GO" id="GO:0046653">
    <property type="term" value="P:tetrahydrofolate metabolic process"/>
    <property type="evidence" value="ECO:0007669"/>
    <property type="project" value="TreeGrafter"/>
</dbReference>
<evidence type="ECO:0000259" key="5">
    <source>
        <dbReference type="PROSITE" id="PS51337"/>
    </source>
</evidence>
<dbReference type="InterPro" id="IPR036724">
    <property type="entry name" value="Cobalamin-bd_sf"/>
</dbReference>
<dbReference type="InterPro" id="IPR006158">
    <property type="entry name" value="Cobalamin-bd"/>
</dbReference>
<dbReference type="Gene3D" id="3.40.50.280">
    <property type="entry name" value="Cobalamin-binding domain"/>
    <property type="match status" value="1"/>
</dbReference>
<dbReference type="AlphaFoldDB" id="A0A7X5KM86"/>
<dbReference type="GO" id="GO:0008705">
    <property type="term" value="F:methionine synthase activity"/>
    <property type="evidence" value="ECO:0007669"/>
    <property type="project" value="TreeGrafter"/>
</dbReference>
<evidence type="ECO:0000313" key="6">
    <source>
        <dbReference type="EMBL" id="NDL66453.1"/>
    </source>
</evidence>
<dbReference type="GO" id="GO:0005829">
    <property type="term" value="C:cytosol"/>
    <property type="evidence" value="ECO:0007669"/>
    <property type="project" value="TreeGrafter"/>
</dbReference>
<dbReference type="Proteomes" id="UP000461585">
    <property type="component" value="Unassembled WGS sequence"/>
</dbReference>
<dbReference type="PROSITE" id="PS51332">
    <property type="entry name" value="B12_BINDING"/>
    <property type="match status" value="1"/>
</dbReference>